<dbReference type="FunFam" id="3.30.70.270:FF:000020">
    <property type="entry name" value="Transposon Tf2-6 polyprotein-like Protein"/>
    <property type="match status" value="1"/>
</dbReference>
<dbReference type="InterPro" id="IPR043502">
    <property type="entry name" value="DNA/RNA_pol_sf"/>
</dbReference>
<dbReference type="PANTHER" id="PTHR37984:SF5">
    <property type="entry name" value="PROTEIN NYNRIN-LIKE"/>
    <property type="match status" value="1"/>
</dbReference>
<evidence type="ECO:0000256" key="2">
    <source>
        <dbReference type="ARBA" id="ARBA00023268"/>
    </source>
</evidence>
<dbReference type="GO" id="GO:0003964">
    <property type="term" value="F:RNA-directed DNA polymerase activity"/>
    <property type="evidence" value="ECO:0007669"/>
    <property type="project" value="UniProtKB-EC"/>
</dbReference>
<evidence type="ECO:0000256" key="1">
    <source>
        <dbReference type="ARBA" id="ARBA00012493"/>
    </source>
</evidence>
<dbReference type="SUPFAM" id="SSF56672">
    <property type="entry name" value="DNA/RNA polymerases"/>
    <property type="match status" value="1"/>
</dbReference>
<organism evidence="4 5">
    <name type="scientific">Araneus ventricosus</name>
    <name type="common">Orbweaver spider</name>
    <name type="synonym">Epeira ventricosa</name>
    <dbReference type="NCBI Taxonomy" id="182803"/>
    <lineage>
        <taxon>Eukaryota</taxon>
        <taxon>Metazoa</taxon>
        <taxon>Ecdysozoa</taxon>
        <taxon>Arthropoda</taxon>
        <taxon>Chelicerata</taxon>
        <taxon>Arachnida</taxon>
        <taxon>Araneae</taxon>
        <taxon>Araneomorphae</taxon>
        <taxon>Entelegynae</taxon>
        <taxon>Araneoidea</taxon>
        <taxon>Araneidae</taxon>
        <taxon>Araneus</taxon>
    </lineage>
</organism>
<dbReference type="InterPro" id="IPR050951">
    <property type="entry name" value="Retrovirus_Pol_polyprotein"/>
</dbReference>
<evidence type="ECO:0000259" key="3">
    <source>
        <dbReference type="Pfam" id="PF17919"/>
    </source>
</evidence>
<protein>
    <recommendedName>
        <fullName evidence="1">RNA-directed DNA polymerase</fullName>
        <ecNumber evidence="1">2.7.7.49</ecNumber>
    </recommendedName>
</protein>
<dbReference type="InterPro" id="IPR043128">
    <property type="entry name" value="Rev_trsase/Diguanyl_cyclase"/>
</dbReference>
<dbReference type="Gene3D" id="3.10.20.370">
    <property type="match status" value="1"/>
</dbReference>
<name>A0A4Y2DCX3_ARAVE</name>
<dbReference type="EC" id="2.7.7.49" evidence="1"/>
<reference evidence="4 5" key="1">
    <citation type="journal article" date="2019" name="Sci. Rep.">
        <title>Orb-weaving spider Araneus ventricosus genome elucidates the spidroin gene catalogue.</title>
        <authorList>
            <person name="Kono N."/>
            <person name="Nakamura H."/>
            <person name="Ohtoshi R."/>
            <person name="Moran D.A.P."/>
            <person name="Shinohara A."/>
            <person name="Yoshida Y."/>
            <person name="Fujiwara M."/>
            <person name="Mori M."/>
            <person name="Tomita M."/>
            <person name="Arakawa K."/>
        </authorList>
    </citation>
    <scope>NUCLEOTIDE SEQUENCE [LARGE SCALE GENOMIC DNA]</scope>
</reference>
<evidence type="ECO:0000313" key="4">
    <source>
        <dbReference type="EMBL" id="GBM14099.1"/>
    </source>
</evidence>
<dbReference type="InterPro" id="IPR041577">
    <property type="entry name" value="RT_RNaseH_2"/>
</dbReference>
<sequence>MWVQATRSILRRPLSHYPLCKGDTRYRLKIEKRQPSPPDKDFAEGVKTDPEKTNAVVDCPGPDTVHDLRNFLGLCAHYRHFVKNFSTIARPLHKLTVAKSNFNWIKECEKSFISLKQSLTSSLVLNYRRTDKDFILDTDASNEGIGAVLFQNIGDEEHIIAYFRKSLGKPETNYCVTCRELLAMYYLYDAGNFSMCQHGKISSQREDERHIINASCIA</sequence>
<gene>
    <name evidence="4" type="primary">pol_779</name>
    <name evidence="4" type="ORF">AVEN_191470_1</name>
</gene>
<feature type="domain" description="Reverse transcriptase/retrotransposon-derived protein RNase H-like" evidence="3">
    <location>
        <begin position="104"/>
        <end position="187"/>
    </location>
</feature>
<dbReference type="OrthoDB" id="10629462at2759"/>
<proteinExistence type="predicted"/>
<keyword evidence="2" id="KW-0511">Multifunctional enzyme</keyword>
<dbReference type="Pfam" id="PF17919">
    <property type="entry name" value="RT_RNaseH_2"/>
    <property type="match status" value="1"/>
</dbReference>
<accession>A0A4Y2DCX3</accession>
<dbReference type="PANTHER" id="PTHR37984">
    <property type="entry name" value="PROTEIN CBG26694"/>
    <property type="match status" value="1"/>
</dbReference>
<keyword evidence="5" id="KW-1185">Reference proteome</keyword>
<comment type="caution">
    <text evidence="4">The sequence shown here is derived from an EMBL/GenBank/DDBJ whole genome shotgun (WGS) entry which is preliminary data.</text>
</comment>
<dbReference type="EMBL" id="BGPR01089130">
    <property type="protein sequence ID" value="GBM14099.1"/>
    <property type="molecule type" value="Genomic_DNA"/>
</dbReference>
<dbReference type="AlphaFoldDB" id="A0A4Y2DCX3"/>
<dbReference type="Gene3D" id="3.30.70.270">
    <property type="match status" value="1"/>
</dbReference>
<dbReference type="Proteomes" id="UP000499080">
    <property type="component" value="Unassembled WGS sequence"/>
</dbReference>
<evidence type="ECO:0000313" key="5">
    <source>
        <dbReference type="Proteomes" id="UP000499080"/>
    </source>
</evidence>